<proteinExistence type="predicted"/>
<dbReference type="AlphaFoldDB" id="A0A644WY65"/>
<sequence length="86" mass="9686">MEISNYQTTQNTKISLFPNPTADFFRVSGIVGTAKLIISNIHCKILMTKDEVSSDDDICVKSLPKGIYIAKIISKRGVERRKLEKK</sequence>
<dbReference type="EMBL" id="VSSQ01001497">
    <property type="protein sequence ID" value="MPM08850.1"/>
    <property type="molecule type" value="Genomic_DNA"/>
</dbReference>
<evidence type="ECO:0000313" key="2">
    <source>
        <dbReference type="EMBL" id="MPM08850.1"/>
    </source>
</evidence>
<comment type="caution">
    <text evidence="2">The sequence shown here is derived from an EMBL/GenBank/DDBJ whole genome shotgun (WGS) entry which is preliminary data.</text>
</comment>
<feature type="domain" description="Secretion system C-terminal sorting" evidence="1">
    <location>
        <begin position="16"/>
        <end position="81"/>
    </location>
</feature>
<gene>
    <name evidence="2" type="ORF">SDC9_55166</name>
</gene>
<dbReference type="Pfam" id="PF18962">
    <property type="entry name" value="Por_Secre_tail"/>
    <property type="match status" value="1"/>
</dbReference>
<protein>
    <recommendedName>
        <fullName evidence="1">Secretion system C-terminal sorting domain-containing protein</fullName>
    </recommendedName>
</protein>
<accession>A0A644WY65</accession>
<evidence type="ECO:0000259" key="1">
    <source>
        <dbReference type="Pfam" id="PF18962"/>
    </source>
</evidence>
<organism evidence="2">
    <name type="scientific">bioreactor metagenome</name>
    <dbReference type="NCBI Taxonomy" id="1076179"/>
    <lineage>
        <taxon>unclassified sequences</taxon>
        <taxon>metagenomes</taxon>
        <taxon>ecological metagenomes</taxon>
    </lineage>
</organism>
<dbReference type="NCBIfam" id="TIGR04183">
    <property type="entry name" value="Por_Secre_tail"/>
    <property type="match status" value="1"/>
</dbReference>
<reference evidence="2" key="1">
    <citation type="submission" date="2019-08" db="EMBL/GenBank/DDBJ databases">
        <authorList>
            <person name="Kucharzyk K."/>
            <person name="Murdoch R.W."/>
            <person name="Higgins S."/>
            <person name="Loffler F."/>
        </authorList>
    </citation>
    <scope>NUCLEOTIDE SEQUENCE</scope>
</reference>
<name>A0A644WY65_9ZZZZ</name>
<dbReference type="InterPro" id="IPR026444">
    <property type="entry name" value="Secre_tail"/>
</dbReference>